<dbReference type="PANTHER" id="PTHR10585">
    <property type="entry name" value="ER LUMEN PROTEIN RETAINING RECEPTOR"/>
    <property type="match status" value="1"/>
</dbReference>
<dbReference type="AlphaFoldDB" id="A0A109UYR6"/>
<dbReference type="Pfam" id="PF00810">
    <property type="entry name" value="ER_lumen_recept"/>
    <property type="match status" value="1"/>
</dbReference>
<dbReference type="OrthoDB" id="7694678at2759"/>
<evidence type="ECO:0000256" key="10">
    <source>
        <dbReference type="ARBA" id="ARBA00023170"/>
    </source>
</evidence>
<dbReference type="PROSITE" id="PS00952">
    <property type="entry name" value="ER_LUMEN_RECEPTOR_2"/>
    <property type="match status" value="1"/>
</dbReference>
<evidence type="ECO:0000256" key="1">
    <source>
        <dbReference type="ARBA" id="ARBA00004477"/>
    </source>
</evidence>
<keyword evidence="6" id="KW-0931">ER-Golgi transport</keyword>
<evidence type="ECO:0000256" key="9">
    <source>
        <dbReference type="ARBA" id="ARBA00023136"/>
    </source>
</evidence>
<reference evidence="12 13" key="1">
    <citation type="submission" date="2016-01" db="EMBL/GenBank/DDBJ databases">
        <title>Genome sequence of the yeast Holleya sinecauda.</title>
        <authorList>
            <person name="Dietrich F.S."/>
        </authorList>
    </citation>
    <scope>NUCLEOTIDE SEQUENCE [LARGE SCALE GENOMIC DNA]</scope>
    <source>
        <strain evidence="12 13">ATCC 58844</strain>
    </source>
</reference>
<organism evidence="12 13">
    <name type="scientific">Eremothecium sinecaudum</name>
    <dbReference type="NCBI Taxonomy" id="45286"/>
    <lineage>
        <taxon>Eukaryota</taxon>
        <taxon>Fungi</taxon>
        <taxon>Dikarya</taxon>
        <taxon>Ascomycota</taxon>
        <taxon>Saccharomycotina</taxon>
        <taxon>Saccharomycetes</taxon>
        <taxon>Saccharomycetales</taxon>
        <taxon>Saccharomycetaceae</taxon>
        <taxon>Eremothecium</taxon>
    </lineage>
</organism>
<comment type="similarity">
    <text evidence="2 11">Belongs to the ERD2 family.</text>
</comment>
<feature type="transmembrane region" description="Helical" evidence="11">
    <location>
        <begin position="99"/>
        <end position="119"/>
    </location>
</feature>
<keyword evidence="13" id="KW-1185">Reference proteome</keyword>
<feature type="transmembrane region" description="Helical" evidence="11">
    <location>
        <begin position="33"/>
        <end position="50"/>
    </location>
</feature>
<evidence type="ECO:0000256" key="8">
    <source>
        <dbReference type="ARBA" id="ARBA00022989"/>
    </source>
</evidence>
<keyword evidence="3 11" id="KW-0813">Transport</keyword>
<evidence type="ECO:0000256" key="3">
    <source>
        <dbReference type="ARBA" id="ARBA00022448"/>
    </source>
</evidence>
<dbReference type="RefSeq" id="XP_017987424.1">
    <property type="nucleotide sequence ID" value="XM_018131998.1"/>
</dbReference>
<evidence type="ECO:0000313" key="12">
    <source>
        <dbReference type="EMBL" id="AMD20428.1"/>
    </source>
</evidence>
<keyword evidence="4 11" id="KW-0812">Transmembrane</keyword>
<dbReference type="Proteomes" id="UP000243052">
    <property type="component" value="Chromosome iv"/>
</dbReference>
<evidence type="ECO:0000256" key="7">
    <source>
        <dbReference type="ARBA" id="ARBA00022927"/>
    </source>
</evidence>
<dbReference type="GO" id="GO:0016192">
    <property type="term" value="P:vesicle-mediated transport"/>
    <property type="evidence" value="ECO:0007669"/>
    <property type="project" value="UniProtKB-KW"/>
</dbReference>
<dbReference type="GO" id="GO:0015031">
    <property type="term" value="P:protein transport"/>
    <property type="evidence" value="ECO:0007669"/>
    <property type="project" value="UniProtKB-KW"/>
</dbReference>
<dbReference type="GO" id="GO:0006621">
    <property type="term" value="P:protein retention in ER lumen"/>
    <property type="evidence" value="ECO:0007669"/>
    <property type="project" value="InterPro"/>
</dbReference>
<evidence type="ECO:0000256" key="6">
    <source>
        <dbReference type="ARBA" id="ARBA00022892"/>
    </source>
</evidence>
<comment type="subcellular location">
    <subcellularLocation>
        <location evidence="1 11">Endoplasmic reticulum membrane</location>
        <topology evidence="1 11">Multi-pass membrane protein</topology>
    </subcellularLocation>
</comment>
<sequence length="219" mass="25784">MPNIFRLAGDASHLASIIILINTVTRTNSIDGISLKTLVLYSIVFITRYIDLFYKFHSLYNTLMKIVFIATSIYVVFIIKQSKRTNPIAYQNMIMRDSFKIRFILLFSAVMALCFHRKFTVQELLWSFSVWLESVAILPQLFMLTKAGRADTLTTHYIFALGLYRTMYIPNWIWRYYAEKRYDRLSIVTGVIQTLIYSDFFYIYYKKVLREGTGFTLPV</sequence>
<comment type="caution">
    <text evidence="11">Lacks conserved residue(s) required for the propagation of feature annotation.</text>
</comment>
<feature type="transmembrane region" description="Helical" evidence="11">
    <location>
        <begin position="156"/>
        <end position="173"/>
    </location>
</feature>
<protein>
    <recommendedName>
        <fullName evidence="11">ER lumen protein-retaining receptor</fullName>
    </recommendedName>
</protein>
<proteinExistence type="inferred from homology"/>
<keyword evidence="10 11" id="KW-0675">Receptor</keyword>
<gene>
    <name evidence="12" type="ORF">AW171_hschr42321</name>
</gene>
<name>A0A109UYR6_9SACH</name>
<keyword evidence="5 11" id="KW-0256">Endoplasmic reticulum</keyword>
<dbReference type="STRING" id="45286.A0A109UYR6"/>
<dbReference type="GO" id="GO:0046923">
    <property type="term" value="F:ER retention sequence binding"/>
    <property type="evidence" value="ECO:0007669"/>
    <property type="project" value="InterPro"/>
</dbReference>
<evidence type="ECO:0000313" key="13">
    <source>
        <dbReference type="Proteomes" id="UP000243052"/>
    </source>
</evidence>
<feature type="transmembrane region" description="Helical" evidence="11">
    <location>
        <begin position="62"/>
        <end position="79"/>
    </location>
</feature>
<dbReference type="PRINTS" id="PR00660">
    <property type="entry name" value="ERLUMENR"/>
</dbReference>
<dbReference type="GeneID" id="28723674"/>
<dbReference type="GO" id="GO:0005789">
    <property type="term" value="C:endoplasmic reticulum membrane"/>
    <property type="evidence" value="ECO:0007669"/>
    <property type="project" value="UniProtKB-SubCell"/>
</dbReference>
<evidence type="ECO:0000256" key="5">
    <source>
        <dbReference type="ARBA" id="ARBA00022824"/>
    </source>
</evidence>
<accession>A0A109UYR6</accession>
<keyword evidence="7 11" id="KW-0653">Protein transport</keyword>
<keyword evidence="8 11" id="KW-1133">Transmembrane helix</keyword>
<evidence type="ECO:0000256" key="11">
    <source>
        <dbReference type="RuleBase" id="RU000634"/>
    </source>
</evidence>
<dbReference type="EMBL" id="CP014244">
    <property type="protein sequence ID" value="AMD20428.1"/>
    <property type="molecule type" value="Genomic_DNA"/>
</dbReference>
<evidence type="ECO:0000256" key="4">
    <source>
        <dbReference type="ARBA" id="ARBA00022692"/>
    </source>
</evidence>
<dbReference type="InterPro" id="IPR000133">
    <property type="entry name" value="ER_ret_rcpt"/>
</dbReference>
<feature type="transmembrane region" description="Helical" evidence="11">
    <location>
        <begin position="185"/>
        <end position="205"/>
    </location>
</feature>
<keyword evidence="9 11" id="KW-0472">Membrane</keyword>
<evidence type="ECO:0000256" key="2">
    <source>
        <dbReference type="ARBA" id="ARBA00010120"/>
    </source>
</evidence>